<evidence type="ECO:0008006" key="3">
    <source>
        <dbReference type="Google" id="ProtNLM"/>
    </source>
</evidence>
<accession>K9EXQ4</accession>
<keyword evidence="2" id="KW-1185">Reference proteome</keyword>
<sequence length="281" mass="32954">MEEMKHFDYKRFLKRYRDYYIDQASPAQSLDQKPFTYNLLDQSEQTFIDIALEQNRVCLNDQALYIKTVTNNKTYQSLIFHTDGTIIKSCESTAVIMQRFFRHKGLPYSTHSQLGKLIKIHQKCPYMVNKICLAPEKGLSKDSVNWIGLHNVVYHTGDKDHTLLKTATYNELVIPLSQKKVDKMVHNSSLLALMHQAIRIYTAGHYGFLDHYPNQENVISHYIQSLRYQTQLPDPRDIYQYMEQQKVIGALKHIMGMDYPTKEEWDLMDPKLQAFFDSLDS</sequence>
<dbReference type="Proteomes" id="UP000009875">
    <property type="component" value="Unassembled WGS sequence"/>
</dbReference>
<comment type="caution">
    <text evidence="1">The sequence shown here is derived from an EMBL/GenBank/DDBJ whole genome shotgun (WGS) entry which is preliminary data.</text>
</comment>
<name>K9EXQ4_9LACT</name>
<dbReference type="eggNOG" id="ENOG5031RWW">
    <property type="taxonomic scope" value="Bacteria"/>
</dbReference>
<dbReference type="EMBL" id="AGXA01000007">
    <property type="protein sequence ID" value="EKU94020.1"/>
    <property type="molecule type" value="Genomic_DNA"/>
</dbReference>
<organism evidence="1 2">
    <name type="scientific">Alloiococcus otitis ATCC 51267</name>
    <dbReference type="NCBI Taxonomy" id="883081"/>
    <lineage>
        <taxon>Bacteria</taxon>
        <taxon>Bacillati</taxon>
        <taxon>Bacillota</taxon>
        <taxon>Bacilli</taxon>
        <taxon>Lactobacillales</taxon>
        <taxon>Carnobacteriaceae</taxon>
        <taxon>Alloiococcus</taxon>
    </lineage>
</organism>
<dbReference type="AlphaFoldDB" id="K9EXQ4"/>
<gene>
    <name evidence="1" type="ORF">HMPREF9698_00500</name>
</gene>
<dbReference type="RefSeq" id="WP_003777023.1">
    <property type="nucleotide sequence ID" value="NZ_JH992957.1"/>
</dbReference>
<dbReference type="HOGENOM" id="CLU_896282_0_0_9"/>
<evidence type="ECO:0000313" key="2">
    <source>
        <dbReference type="Proteomes" id="UP000009875"/>
    </source>
</evidence>
<dbReference type="OrthoDB" id="2155584at2"/>
<dbReference type="STRING" id="883081.HMPREF9698_00500"/>
<reference evidence="1 2" key="1">
    <citation type="submission" date="2012-09" db="EMBL/GenBank/DDBJ databases">
        <title>The Genome Sequence of Alloiococcus otitis ATCC 51267.</title>
        <authorList>
            <consortium name="The Broad Institute Genome Sequencing Platform"/>
            <person name="Earl A."/>
            <person name="Ward D."/>
            <person name="Feldgarden M."/>
            <person name="Gevers D."/>
            <person name="Huys G."/>
            <person name="Walker B."/>
            <person name="Young S.K."/>
            <person name="Zeng Q."/>
            <person name="Gargeya S."/>
            <person name="Fitzgerald M."/>
            <person name="Haas B."/>
            <person name="Abouelleil A."/>
            <person name="Alvarado L."/>
            <person name="Arachchi H.M."/>
            <person name="Berlin A.M."/>
            <person name="Chapman S.B."/>
            <person name="Goldberg J."/>
            <person name="Griggs A."/>
            <person name="Gujja S."/>
            <person name="Hansen M."/>
            <person name="Howarth C."/>
            <person name="Imamovic A."/>
            <person name="Larimer J."/>
            <person name="McCowen C."/>
            <person name="Montmayeur A."/>
            <person name="Murphy C."/>
            <person name="Neiman D."/>
            <person name="Pearson M."/>
            <person name="Priest M."/>
            <person name="Roberts A."/>
            <person name="Saif S."/>
            <person name="Shea T."/>
            <person name="Sisk P."/>
            <person name="Sykes S."/>
            <person name="Wortman J."/>
            <person name="Nusbaum C."/>
            <person name="Birren B."/>
        </authorList>
    </citation>
    <scope>NUCLEOTIDE SEQUENCE [LARGE SCALE GENOMIC DNA]</scope>
    <source>
        <strain evidence="1 2">ATCC 51267</strain>
    </source>
</reference>
<protein>
    <recommendedName>
        <fullName evidence="3">ComK protein</fullName>
    </recommendedName>
</protein>
<proteinExistence type="predicted"/>
<evidence type="ECO:0000313" key="1">
    <source>
        <dbReference type="EMBL" id="EKU94020.1"/>
    </source>
</evidence>